<comment type="caution">
    <text evidence="2">The sequence shown here is derived from an EMBL/GenBank/DDBJ whole genome shotgun (WGS) entry which is preliminary data.</text>
</comment>
<evidence type="ECO:0000313" key="3">
    <source>
        <dbReference type="Proteomes" id="UP001589896"/>
    </source>
</evidence>
<sequence length="255" mass="27737">MKTIAIAVGLLALCYVLMAAGLAVRQREFIYHPHLTRVAPVQTDFALDRGDVRLRGWRMNPGQRDAIIYFGGNAEAIQLMAPRLAAWFPGHTVYLLAYRGYGASDGRPSEAALTSDAVALNDVVRAAHPAGKITLIGRSLGSGVASHVASARPVDALVLVTPFDSLATVAQFHMRWLPVGWLLRERFDAARDLANYRGPTLIIRAVRDEVVPAASTQALVDALPVAPRVVELRGAGHNTIDLDERFGEALRQFVR</sequence>
<dbReference type="PANTHER" id="PTHR12277:SF79">
    <property type="entry name" value="XAA-PRO DIPEPTIDYL-PEPTIDASE-RELATED"/>
    <property type="match status" value="1"/>
</dbReference>
<dbReference type="InterPro" id="IPR000073">
    <property type="entry name" value="AB_hydrolase_1"/>
</dbReference>
<dbReference type="Proteomes" id="UP001589896">
    <property type="component" value="Unassembled WGS sequence"/>
</dbReference>
<dbReference type="EMBL" id="JBHLTG010000001">
    <property type="protein sequence ID" value="MFC0677776.1"/>
    <property type="molecule type" value="Genomic_DNA"/>
</dbReference>
<name>A0ABV6RLW9_9GAMM</name>
<dbReference type="PANTHER" id="PTHR12277">
    <property type="entry name" value="ALPHA/BETA HYDROLASE DOMAIN-CONTAINING PROTEIN"/>
    <property type="match status" value="1"/>
</dbReference>
<evidence type="ECO:0000313" key="2">
    <source>
        <dbReference type="EMBL" id="MFC0677776.1"/>
    </source>
</evidence>
<organism evidence="2 3">
    <name type="scientific">Lysobacter korlensis</name>
    <dbReference type="NCBI Taxonomy" id="553636"/>
    <lineage>
        <taxon>Bacteria</taxon>
        <taxon>Pseudomonadati</taxon>
        <taxon>Pseudomonadota</taxon>
        <taxon>Gammaproteobacteria</taxon>
        <taxon>Lysobacterales</taxon>
        <taxon>Lysobacteraceae</taxon>
        <taxon>Lysobacter</taxon>
    </lineage>
</organism>
<protein>
    <submittedName>
        <fullName evidence="2">Alpha/beta hydrolase</fullName>
    </submittedName>
</protein>
<dbReference type="Gene3D" id="3.40.50.1820">
    <property type="entry name" value="alpha/beta hydrolase"/>
    <property type="match status" value="1"/>
</dbReference>
<reference evidence="2 3" key="1">
    <citation type="submission" date="2024-09" db="EMBL/GenBank/DDBJ databases">
        <authorList>
            <person name="Sun Q."/>
            <person name="Mori K."/>
        </authorList>
    </citation>
    <scope>NUCLEOTIDE SEQUENCE [LARGE SCALE GENOMIC DNA]</scope>
    <source>
        <strain evidence="2 3">KCTC 23076</strain>
    </source>
</reference>
<evidence type="ECO:0000259" key="1">
    <source>
        <dbReference type="Pfam" id="PF00561"/>
    </source>
</evidence>
<keyword evidence="2" id="KW-0378">Hydrolase</keyword>
<accession>A0ABV6RLW9</accession>
<dbReference type="GO" id="GO:0016787">
    <property type="term" value="F:hydrolase activity"/>
    <property type="evidence" value="ECO:0007669"/>
    <property type="project" value="UniProtKB-KW"/>
</dbReference>
<dbReference type="Pfam" id="PF00561">
    <property type="entry name" value="Abhydrolase_1"/>
    <property type="match status" value="1"/>
</dbReference>
<gene>
    <name evidence="2" type="ORF">ACFFGH_07980</name>
</gene>
<dbReference type="RefSeq" id="WP_386666737.1">
    <property type="nucleotide sequence ID" value="NZ_JBHLTG010000001.1"/>
</dbReference>
<dbReference type="SUPFAM" id="SSF53474">
    <property type="entry name" value="alpha/beta-Hydrolases"/>
    <property type="match status" value="1"/>
</dbReference>
<dbReference type="InterPro" id="IPR029058">
    <property type="entry name" value="AB_hydrolase_fold"/>
</dbReference>
<feature type="domain" description="AB hydrolase-1" evidence="1">
    <location>
        <begin position="80"/>
        <end position="190"/>
    </location>
</feature>
<keyword evidence="3" id="KW-1185">Reference proteome</keyword>
<proteinExistence type="predicted"/>